<evidence type="ECO:0000313" key="2">
    <source>
        <dbReference type="Proteomes" id="UP001302072"/>
    </source>
</evidence>
<dbReference type="RefSeq" id="WP_311191638.1">
    <property type="nucleotide sequence ID" value="NZ_CP115541.1"/>
</dbReference>
<protein>
    <recommendedName>
        <fullName evidence="3">CopG family transcriptional regulator</fullName>
    </recommendedName>
</protein>
<dbReference type="Proteomes" id="UP001302072">
    <property type="component" value="Chromosome"/>
</dbReference>
<reference evidence="1 2" key="1">
    <citation type="submission" date="2022-12" db="EMBL/GenBank/DDBJ databases">
        <title>Two new species, Stenotrophomonas aracearum and Stenotrophomonas oahuensis, isolated from Anthurium (Araceae family) in Hawaii.</title>
        <authorList>
            <person name="Chunag S.C."/>
            <person name="Dobhal S."/>
            <person name="Alvarez A."/>
            <person name="Arif M."/>
        </authorList>
    </citation>
    <scope>NUCLEOTIDE SEQUENCE [LARGE SCALE GENOMIC DNA]</scope>
    <source>
        <strain evidence="1 2">A5586</strain>
    </source>
</reference>
<keyword evidence="2" id="KW-1185">Reference proteome</keyword>
<dbReference type="EMBL" id="CP115541">
    <property type="protein sequence ID" value="WNH52439.1"/>
    <property type="molecule type" value="Genomic_DNA"/>
</dbReference>
<sequence>MILTVPDDLIATLQNDARRETLRDAIDNDEDITAYDCVGSNVDDAWDRGEEDGNAHQARDVLLALGIEW</sequence>
<gene>
    <name evidence="1" type="ORF">PDM29_19300</name>
</gene>
<accession>A0ABY9YQE9</accession>
<name>A0ABY9YQE9_9GAMM</name>
<evidence type="ECO:0008006" key="3">
    <source>
        <dbReference type="Google" id="ProtNLM"/>
    </source>
</evidence>
<proteinExistence type="predicted"/>
<evidence type="ECO:0000313" key="1">
    <source>
        <dbReference type="EMBL" id="WNH52439.1"/>
    </source>
</evidence>
<organism evidence="1 2">
    <name type="scientific">Stenotrophomonas oahuensis</name>
    <dbReference type="NCBI Taxonomy" id="3003271"/>
    <lineage>
        <taxon>Bacteria</taxon>
        <taxon>Pseudomonadati</taxon>
        <taxon>Pseudomonadota</taxon>
        <taxon>Gammaproteobacteria</taxon>
        <taxon>Lysobacterales</taxon>
        <taxon>Lysobacteraceae</taxon>
        <taxon>Stenotrophomonas</taxon>
    </lineage>
</organism>